<dbReference type="FunFam" id="3.30.40.10:FF:000187">
    <property type="entry name" value="E3 ubiquitin-protein ligase ATL6"/>
    <property type="match status" value="1"/>
</dbReference>
<dbReference type="SUPFAM" id="SSF57850">
    <property type="entry name" value="RING/U-box"/>
    <property type="match status" value="1"/>
</dbReference>
<evidence type="ECO:0000313" key="16">
    <source>
        <dbReference type="EMBL" id="KAL2325756.1"/>
    </source>
</evidence>
<dbReference type="InterPro" id="IPR004595">
    <property type="entry name" value="TFIIH_C1-like_dom"/>
</dbReference>
<evidence type="ECO:0000256" key="12">
    <source>
        <dbReference type="ARBA" id="ARBA00023136"/>
    </source>
</evidence>
<dbReference type="GO" id="GO:0061630">
    <property type="term" value="F:ubiquitin protein ligase activity"/>
    <property type="evidence" value="ECO:0007669"/>
    <property type="project" value="UniProtKB-EC"/>
</dbReference>
<keyword evidence="10" id="KW-0862">Zinc</keyword>
<name>A0ABD1LQF6_9FABA</name>
<dbReference type="Proteomes" id="UP001603857">
    <property type="component" value="Unassembled WGS sequence"/>
</dbReference>
<comment type="catalytic activity">
    <reaction evidence="1">
        <text>S-ubiquitinyl-[E2 ubiquitin-conjugating enzyme]-L-cysteine + [acceptor protein]-L-lysine = [E2 ubiquitin-conjugating enzyme]-L-cysteine + N(6)-ubiquitinyl-[acceptor protein]-L-lysine.</text>
        <dbReference type="EC" id="2.3.2.27"/>
    </reaction>
</comment>
<dbReference type="InterPro" id="IPR013083">
    <property type="entry name" value="Znf_RING/FYVE/PHD"/>
</dbReference>
<evidence type="ECO:0000256" key="11">
    <source>
        <dbReference type="ARBA" id="ARBA00022989"/>
    </source>
</evidence>
<accession>A0ABD1LQF6</accession>
<keyword evidence="7" id="KW-0479">Metal-binding</keyword>
<reference evidence="16 17" key="1">
    <citation type="submission" date="2024-08" db="EMBL/GenBank/DDBJ databases">
        <title>Insights into the chromosomal genome structure of Flemingia macrophylla.</title>
        <authorList>
            <person name="Ding Y."/>
            <person name="Zhao Y."/>
            <person name="Bi W."/>
            <person name="Wu M."/>
            <person name="Zhao G."/>
            <person name="Gong Y."/>
            <person name="Li W."/>
            <person name="Zhang P."/>
        </authorList>
    </citation>
    <scope>NUCLEOTIDE SEQUENCE [LARGE SCALE GENOMIC DNA]</scope>
    <source>
        <strain evidence="16">DYQJB</strain>
        <tissue evidence="16">Leaf</tissue>
    </source>
</reference>
<evidence type="ECO:0000256" key="2">
    <source>
        <dbReference type="ARBA" id="ARBA00004167"/>
    </source>
</evidence>
<evidence type="ECO:0000256" key="6">
    <source>
        <dbReference type="ARBA" id="ARBA00022692"/>
    </source>
</evidence>
<feature type="domain" description="RING-type" evidence="15">
    <location>
        <begin position="96"/>
        <end position="138"/>
    </location>
</feature>
<dbReference type="GO" id="GO:0016020">
    <property type="term" value="C:membrane"/>
    <property type="evidence" value="ECO:0007669"/>
    <property type="project" value="UniProtKB-SubCell"/>
</dbReference>
<dbReference type="EMBL" id="JBGMDY010000008">
    <property type="protein sequence ID" value="KAL2325756.1"/>
    <property type="molecule type" value="Genomic_DNA"/>
</dbReference>
<dbReference type="InterPro" id="IPR044600">
    <property type="entry name" value="ATL1/ATL16-like"/>
</dbReference>
<sequence>MPELPTFTTAVATEAAFYLRSCLIRGYYILVFKCFLNWHLVDHARPFFLSSQGTEDPFELRSTPSEPRGLEEAVIMLLPVIRYKPEDFGERATTECSVCLSEFQQDEKLRVIPNCGHVFHIDCIDIWLHNNAHCPLCRTSVSSMTSQVHVDQVQVLTPRPSPQDQSQNIENLIDEGFVVIDLESEHEHEHDRDQNLQGRQEELETCSIGVSSQRGLSEEKIARKHQKVTSLGDECIDVRGKDEGFSAQDMRRSFSMDSSVDRQFYGPDQQALRLQNGHVNEVNTIDGRGGSGRVKRSFFSFGHGSRSRNAVLPVYSEP</sequence>
<keyword evidence="11" id="KW-1133">Transmembrane helix</keyword>
<dbReference type="GO" id="GO:0008270">
    <property type="term" value="F:zinc ion binding"/>
    <property type="evidence" value="ECO:0007669"/>
    <property type="project" value="UniProtKB-KW"/>
</dbReference>
<evidence type="ECO:0000256" key="9">
    <source>
        <dbReference type="ARBA" id="ARBA00022786"/>
    </source>
</evidence>
<dbReference type="Pfam" id="PF13639">
    <property type="entry name" value="zf-RING_2"/>
    <property type="match status" value="1"/>
</dbReference>
<comment type="caution">
    <text evidence="16">The sequence shown here is derived from an EMBL/GenBank/DDBJ whole genome shotgun (WGS) entry which is preliminary data.</text>
</comment>
<evidence type="ECO:0000256" key="7">
    <source>
        <dbReference type="ARBA" id="ARBA00022723"/>
    </source>
</evidence>
<dbReference type="PANTHER" id="PTHR46913:SF1">
    <property type="entry name" value="RING-H2 FINGER PROTEIN ATL16"/>
    <property type="match status" value="1"/>
</dbReference>
<evidence type="ECO:0000256" key="13">
    <source>
        <dbReference type="ARBA" id="ARBA00024209"/>
    </source>
</evidence>
<organism evidence="16 17">
    <name type="scientific">Flemingia macrophylla</name>
    <dbReference type="NCBI Taxonomy" id="520843"/>
    <lineage>
        <taxon>Eukaryota</taxon>
        <taxon>Viridiplantae</taxon>
        <taxon>Streptophyta</taxon>
        <taxon>Embryophyta</taxon>
        <taxon>Tracheophyta</taxon>
        <taxon>Spermatophyta</taxon>
        <taxon>Magnoliopsida</taxon>
        <taxon>eudicotyledons</taxon>
        <taxon>Gunneridae</taxon>
        <taxon>Pentapetalae</taxon>
        <taxon>rosids</taxon>
        <taxon>fabids</taxon>
        <taxon>Fabales</taxon>
        <taxon>Fabaceae</taxon>
        <taxon>Papilionoideae</taxon>
        <taxon>50 kb inversion clade</taxon>
        <taxon>NPAAA clade</taxon>
        <taxon>indigoferoid/millettioid clade</taxon>
        <taxon>Phaseoleae</taxon>
        <taxon>Flemingia</taxon>
    </lineage>
</organism>
<dbReference type="CDD" id="cd16461">
    <property type="entry name" value="RING-H2_EL5-like"/>
    <property type="match status" value="1"/>
</dbReference>
<comment type="similarity">
    <text evidence="13">Belongs to the RING-type zinc finger family. ATL subfamily.</text>
</comment>
<comment type="pathway">
    <text evidence="3">Protein modification; protein ubiquitination.</text>
</comment>
<protein>
    <recommendedName>
        <fullName evidence="4">RING-type E3 ubiquitin transferase</fullName>
        <ecNumber evidence="4">2.3.2.27</ecNumber>
    </recommendedName>
</protein>
<keyword evidence="8 14" id="KW-0863">Zinc-finger</keyword>
<evidence type="ECO:0000256" key="8">
    <source>
        <dbReference type="ARBA" id="ARBA00022771"/>
    </source>
</evidence>
<gene>
    <name evidence="16" type="ORF">Fmac_024814</name>
</gene>
<dbReference type="InterPro" id="IPR001841">
    <property type="entry name" value="Znf_RING"/>
</dbReference>
<evidence type="ECO:0000313" key="17">
    <source>
        <dbReference type="Proteomes" id="UP001603857"/>
    </source>
</evidence>
<evidence type="ECO:0000259" key="15">
    <source>
        <dbReference type="PROSITE" id="PS50089"/>
    </source>
</evidence>
<keyword evidence="12" id="KW-0472">Membrane</keyword>
<dbReference type="Gene3D" id="3.30.40.10">
    <property type="entry name" value="Zinc/RING finger domain, C3HC4 (zinc finger)"/>
    <property type="match status" value="1"/>
</dbReference>
<evidence type="ECO:0000256" key="4">
    <source>
        <dbReference type="ARBA" id="ARBA00012483"/>
    </source>
</evidence>
<dbReference type="PANTHER" id="PTHR46913">
    <property type="entry name" value="RING-H2 FINGER PROTEIN ATL16"/>
    <property type="match status" value="1"/>
</dbReference>
<dbReference type="SMART" id="SM00184">
    <property type="entry name" value="RING"/>
    <property type="match status" value="1"/>
</dbReference>
<dbReference type="EC" id="2.3.2.27" evidence="4"/>
<keyword evidence="5" id="KW-0808">Transferase</keyword>
<dbReference type="SMART" id="SM01047">
    <property type="entry name" value="C1_4"/>
    <property type="match status" value="1"/>
</dbReference>
<dbReference type="AlphaFoldDB" id="A0ABD1LQF6"/>
<keyword evidence="9" id="KW-0833">Ubl conjugation pathway</keyword>
<evidence type="ECO:0000256" key="10">
    <source>
        <dbReference type="ARBA" id="ARBA00022833"/>
    </source>
</evidence>
<keyword evidence="17" id="KW-1185">Reference proteome</keyword>
<dbReference type="PROSITE" id="PS50089">
    <property type="entry name" value="ZF_RING_2"/>
    <property type="match status" value="1"/>
</dbReference>
<comment type="subcellular location">
    <subcellularLocation>
        <location evidence="2">Membrane</location>
        <topology evidence="2">Single-pass membrane protein</topology>
    </subcellularLocation>
</comment>
<proteinExistence type="inferred from homology"/>
<evidence type="ECO:0000256" key="3">
    <source>
        <dbReference type="ARBA" id="ARBA00004906"/>
    </source>
</evidence>
<evidence type="ECO:0000256" key="1">
    <source>
        <dbReference type="ARBA" id="ARBA00000900"/>
    </source>
</evidence>
<evidence type="ECO:0000256" key="5">
    <source>
        <dbReference type="ARBA" id="ARBA00022679"/>
    </source>
</evidence>
<evidence type="ECO:0000256" key="14">
    <source>
        <dbReference type="PROSITE-ProRule" id="PRU00175"/>
    </source>
</evidence>
<keyword evidence="6" id="KW-0812">Transmembrane</keyword>